<dbReference type="PANTHER" id="PTHR24198:SF165">
    <property type="entry name" value="ANKYRIN REPEAT-CONTAINING PROTEIN-RELATED"/>
    <property type="match status" value="1"/>
</dbReference>
<keyword evidence="6" id="KW-1185">Reference proteome</keyword>
<dbReference type="InterPro" id="IPR002110">
    <property type="entry name" value="Ankyrin_rpt"/>
</dbReference>
<dbReference type="AlphaFoldDB" id="A0A9N9LUM5"/>
<evidence type="ECO:0000313" key="6">
    <source>
        <dbReference type="Proteomes" id="UP000701801"/>
    </source>
</evidence>
<name>A0A9N9LUM5_9HELO</name>
<dbReference type="InterPro" id="IPR004331">
    <property type="entry name" value="SPX_dom"/>
</dbReference>
<evidence type="ECO:0000256" key="3">
    <source>
        <dbReference type="PROSITE-ProRule" id="PRU00023"/>
    </source>
</evidence>
<keyword evidence="1" id="KW-0677">Repeat</keyword>
<dbReference type="EMBL" id="CAJVRM010000485">
    <property type="protein sequence ID" value="CAG8981514.1"/>
    <property type="molecule type" value="Genomic_DNA"/>
</dbReference>
<evidence type="ECO:0000313" key="5">
    <source>
        <dbReference type="EMBL" id="CAG8981514.1"/>
    </source>
</evidence>
<dbReference type="Pfam" id="PF12796">
    <property type="entry name" value="Ank_2"/>
    <property type="match status" value="1"/>
</dbReference>
<sequence>MRFGRQLYQNIIPEWMESYTNYYLLKKVFKIAVKESYERGTAPNFTILYNDLNSDIKDVDTFYLTKYTLVQEKAAVIFDQYGWTSLKDATLHRVEPFEATDILAAYLELLVDLKKLRWFGKVNRDGYRCLLRKLERFSAFPAGFDLTRFHFVNQTGILRDIEQVNDSIQYLHRLALKFRASELPLFSVEHLAERLNVSPSVLTNLQSAIENDDPLEFDAILLTFTSKSTLEEVRSLQGALLQLFITKSSKNCVRRLRHRIKNDTTEGRHNTLHRIIVLRGRERDMHRNKYQLEPLQGPPVSNTEIQSTSSIMAFVLDALEPHQRDLLLEKDKLGRIPLHYAAHYGLEEEFVTIIEHMQDWGLLSYTPSFFHNQLEDIERHTPLSLAVLNGSLTIVQSILRIHASSSIATTALSKIIHIVATSGFKEITRLLIGAPLANLNYRQSCGETSLFLAAQSGNEECVELLIKAAPGKKLDLDIPGTAYAWTPLIAACVRNHFTIAEMLVKAGADQTHRDVFGWTAKDHIDFRGFWPIATLLTSTPLRYPPCIPKAPLPKTNALPPCASHEYRIFLNLGTLNTRDPKEILDMNTYLSRYPHTPYPRRAFL</sequence>
<protein>
    <recommendedName>
        <fullName evidence="4">SPX domain-containing protein</fullName>
    </recommendedName>
</protein>
<dbReference type="Proteomes" id="UP000701801">
    <property type="component" value="Unassembled WGS sequence"/>
</dbReference>
<evidence type="ECO:0000256" key="1">
    <source>
        <dbReference type="ARBA" id="ARBA00022737"/>
    </source>
</evidence>
<accession>A0A9N9LUM5</accession>
<feature type="repeat" description="ANK" evidence="3">
    <location>
        <begin position="483"/>
        <end position="515"/>
    </location>
</feature>
<dbReference type="PROSITE" id="PS51382">
    <property type="entry name" value="SPX"/>
    <property type="match status" value="1"/>
</dbReference>
<reference evidence="5" key="1">
    <citation type="submission" date="2021-07" db="EMBL/GenBank/DDBJ databases">
        <authorList>
            <person name="Durling M."/>
        </authorList>
    </citation>
    <scope>NUCLEOTIDE SEQUENCE</scope>
</reference>
<feature type="domain" description="SPX" evidence="4">
    <location>
        <begin position="1"/>
        <end position="148"/>
    </location>
</feature>
<proteinExistence type="predicted"/>
<keyword evidence="2 3" id="KW-0040">ANK repeat</keyword>
<dbReference type="PROSITE" id="PS50088">
    <property type="entry name" value="ANK_REPEAT"/>
    <property type="match status" value="1"/>
</dbReference>
<dbReference type="SUPFAM" id="SSF48403">
    <property type="entry name" value="Ankyrin repeat"/>
    <property type="match status" value="1"/>
</dbReference>
<dbReference type="Gene3D" id="1.25.40.20">
    <property type="entry name" value="Ankyrin repeat-containing domain"/>
    <property type="match status" value="2"/>
</dbReference>
<gene>
    <name evidence="5" type="ORF">HYALB_00003087</name>
</gene>
<evidence type="ECO:0000259" key="4">
    <source>
        <dbReference type="PROSITE" id="PS51382"/>
    </source>
</evidence>
<dbReference type="OrthoDB" id="197419at2759"/>
<dbReference type="PANTHER" id="PTHR24198">
    <property type="entry name" value="ANKYRIN REPEAT AND PROTEIN KINASE DOMAIN-CONTAINING PROTEIN"/>
    <property type="match status" value="1"/>
</dbReference>
<dbReference type="SMART" id="SM00248">
    <property type="entry name" value="ANK"/>
    <property type="match status" value="5"/>
</dbReference>
<evidence type="ECO:0000256" key="2">
    <source>
        <dbReference type="ARBA" id="ARBA00023043"/>
    </source>
</evidence>
<comment type="caution">
    <text evidence="5">The sequence shown here is derived from an EMBL/GenBank/DDBJ whole genome shotgun (WGS) entry which is preliminary data.</text>
</comment>
<organism evidence="5 6">
    <name type="scientific">Hymenoscyphus albidus</name>
    <dbReference type="NCBI Taxonomy" id="595503"/>
    <lineage>
        <taxon>Eukaryota</taxon>
        <taxon>Fungi</taxon>
        <taxon>Dikarya</taxon>
        <taxon>Ascomycota</taxon>
        <taxon>Pezizomycotina</taxon>
        <taxon>Leotiomycetes</taxon>
        <taxon>Helotiales</taxon>
        <taxon>Helotiaceae</taxon>
        <taxon>Hymenoscyphus</taxon>
    </lineage>
</organism>
<dbReference type="InterPro" id="IPR036770">
    <property type="entry name" value="Ankyrin_rpt-contain_sf"/>
</dbReference>